<keyword evidence="4" id="KW-0413">Isomerase</keyword>
<keyword evidence="2" id="KW-0479">Metal-binding</keyword>
<dbReference type="EC" id="5.1.99.1" evidence="4"/>
<evidence type="ECO:0000313" key="4">
    <source>
        <dbReference type="EMBL" id="MCC4232494.1"/>
    </source>
</evidence>
<name>A0ABS8H1T3_9SPHN</name>
<accession>A0ABS8H1T3</accession>
<proteinExistence type="inferred from homology"/>
<evidence type="ECO:0000256" key="1">
    <source>
        <dbReference type="ARBA" id="ARBA00009308"/>
    </source>
</evidence>
<dbReference type="Gene3D" id="3.10.180.10">
    <property type="entry name" value="2,3-Dihydroxybiphenyl 1,2-Dioxygenase, domain 1"/>
    <property type="match status" value="1"/>
</dbReference>
<keyword evidence="5" id="KW-1185">Reference proteome</keyword>
<dbReference type="EMBL" id="JAJGNP010000004">
    <property type="protein sequence ID" value="MCC4232494.1"/>
    <property type="molecule type" value="Genomic_DNA"/>
</dbReference>
<dbReference type="InterPro" id="IPR029068">
    <property type="entry name" value="Glyas_Bleomycin-R_OHBP_Dase"/>
</dbReference>
<dbReference type="PANTHER" id="PTHR43048">
    <property type="entry name" value="METHYLMALONYL-COA EPIMERASE"/>
    <property type="match status" value="1"/>
</dbReference>
<dbReference type="NCBIfam" id="TIGR03081">
    <property type="entry name" value="metmalonyl_epim"/>
    <property type="match status" value="1"/>
</dbReference>
<dbReference type="Proteomes" id="UP001198830">
    <property type="component" value="Unassembled WGS sequence"/>
</dbReference>
<comment type="similarity">
    <text evidence="1">Belongs to the methylmalonyl-CoA epimerase family.</text>
</comment>
<dbReference type="SUPFAM" id="SSF54593">
    <property type="entry name" value="Glyoxalase/Bleomycin resistance protein/Dihydroxybiphenyl dioxygenase"/>
    <property type="match status" value="1"/>
</dbReference>
<dbReference type="InterPro" id="IPR017515">
    <property type="entry name" value="MeMalonyl-CoA_epimerase"/>
</dbReference>
<dbReference type="CDD" id="cd07249">
    <property type="entry name" value="MMCE"/>
    <property type="match status" value="1"/>
</dbReference>
<dbReference type="GO" id="GO:0004493">
    <property type="term" value="F:methylmalonyl-CoA epimerase activity"/>
    <property type="evidence" value="ECO:0007669"/>
    <property type="project" value="UniProtKB-EC"/>
</dbReference>
<dbReference type="PROSITE" id="PS51819">
    <property type="entry name" value="VOC"/>
    <property type="match status" value="1"/>
</dbReference>
<reference evidence="4 5" key="1">
    <citation type="submission" date="2021-10" db="EMBL/GenBank/DDBJ databases">
        <title>The diversity and Nitrogen Metabolism of Culturable Nitrate-Utilizing Bacteria Within the Oxygen Minimum Zone of the Changjiang (Yangtze River)Estuary.</title>
        <authorList>
            <person name="Zhang D."/>
            <person name="Zheng J."/>
            <person name="Liu S."/>
            <person name="He W."/>
        </authorList>
    </citation>
    <scope>NUCLEOTIDE SEQUENCE [LARGE SCALE GENOMIC DNA]</scope>
    <source>
        <strain evidence="4 5">FXH275-2</strain>
    </source>
</reference>
<comment type="caution">
    <text evidence="4">The sequence shown here is derived from an EMBL/GenBank/DDBJ whole genome shotgun (WGS) entry which is preliminary data.</text>
</comment>
<protein>
    <submittedName>
        <fullName evidence="4">Methylmalonyl-CoA epimerase</fullName>
        <ecNumber evidence="4">5.1.99.1</ecNumber>
    </submittedName>
</protein>
<organism evidence="4 5">
    <name type="scientific">Sphingobium soli</name>
    <dbReference type="NCBI Taxonomy" id="1591116"/>
    <lineage>
        <taxon>Bacteria</taxon>
        <taxon>Pseudomonadati</taxon>
        <taxon>Pseudomonadota</taxon>
        <taxon>Alphaproteobacteria</taxon>
        <taxon>Sphingomonadales</taxon>
        <taxon>Sphingomonadaceae</taxon>
        <taxon>Sphingobium</taxon>
    </lineage>
</organism>
<dbReference type="Pfam" id="PF13669">
    <property type="entry name" value="Glyoxalase_4"/>
    <property type="match status" value="1"/>
</dbReference>
<sequence length="145" mass="15667">MKLGRLNHIGVATPSLEASLAYYRDVMGATLAHAPFDLPAQGVKVCFVDTPGENGTAGTQIELIEPLGEASPIHGFLAKNPAGGQHHMCYEVPDIMEAKAWFERLGKKILGEPRIGAHGTPIFFVHPKDMNGVLTEIMETPKEAH</sequence>
<dbReference type="PANTHER" id="PTHR43048:SF3">
    <property type="entry name" value="METHYLMALONYL-COA EPIMERASE, MITOCHONDRIAL"/>
    <property type="match status" value="1"/>
</dbReference>
<dbReference type="InterPro" id="IPR037523">
    <property type="entry name" value="VOC_core"/>
</dbReference>
<evidence type="ECO:0000256" key="2">
    <source>
        <dbReference type="ARBA" id="ARBA00022723"/>
    </source>
</evidence>
<evidence type="ECO:0000259" key="3">
    <source>
        <dbReference type="PROSITE" id="PS51819"/>
    </source>
</evidence>
<gene>
    <name evidence="4" type="primary">mce</name>
    <name evidence="4" type="ORF">LL253_07300</name>
</gene>
<dbReference type="InterPro" id="IPR051785">
    <property type="entry name" value="MMCE/EMCE_epimerase"/>
</dbReference>
<evidence type="ECO:0000313" key="5">
    <source>
        <dbReference type="Proteomes" id="UP001198830"/>
    </source>
</evidence>
<feature type="domain" description="VOC" evidence="3">
    <location>
        <begin position="5"/>
        <end position="140"/>
    </location>
</feature>
<dbReference type="RefSeq" id="WP_228226736.1">
    <property type="nucleotide sequence ID" value="NZ_JAJGNP010000004.1"/>
</dbReference>